<dbReference type="EMBL" id="MN125871">
    <property type="protein sequence ID" value="QDO16338.1"/>
    <property type="molecule type" value="mRNA"/>
</dbReference>
<accession>A0A516AG91</accession>
<dbReference type="Gene3D" id="3.40.50.620">
    <property type="entry name" value="HUPs"/>
    <property type="match status" value="1"/>
</dbReference>
<protein>
    <submittedName>
        <fullName evidence="2">CPD photolyase</fullName>
    </submittedName>
</protein>
<dbReference type="AlphaFoldDB" id="A0A516AG91"/>
<proteinExistence type="evidence at transcript level"/>
<dbReference type="GO" id="GO:0000719">
    <property type="term" value="P:photoreactive repair"/>
    <property type="evidence" value="ECO:0007669"/>
    <property type="project" value="TreeGrafter"/>
</dbReference>
<dbReference type="SUPFAM" id="SSF52425">
    <property type="entry name" value="Cryptochrome/photolyase, N-terminal domain"/>
    <property type="match status" value="1"/>
</dbReference>
<dbReference type="InterPro" id="IPR036155">
    <property type="entry name" value="Crypto/Photolyase_N_sf"/>
</dbReference>
<organism evidence="2">
    <name type="scientific">Lingulaulax polyedra</name>
    <name type="common">Dinoflagellate</name>
    <name type="synonym">Lingulodinium polyedra</name>
    <dbReference type="NCBI Taxonomy" id="160621"/>
    <lineage>
        <taxon>Eukaryota</taxon>
        <taxon>Sar</taxon>
        <taxon>Alveolata</taxon>
        <taxon>Dinophyceae</taxon>
        <taxon>Gonyaulacales</taxon>
        <taxon>Lingulodiniaceae</taxon>
        <taxon>Lingulaulax</taxon>
    </lineage>
</organism>
<dbReference type="InterPro" id="IPR006050">
    <property type="entry name" value="DNA_photolyase_N"/>
</dbReference>
<dbReference type="SUPFAM" id="SSF48173">
    <property type="entry name" value="Cryptochrome/photolyase FAD-binding domain"/>
    <property type="match status" value="1"/>
</dbReference>
<dbReference type="InterPro" id="IPR036134">
    <property type="entry name" value="Crypto/Photolyase_FAD-like_sf"/>
</dbReference>
<name>A0A516AG91_LINPO</name>
<dbReference type="InterPro" id="IPR052219">
    <property type="entry name" value="Photolyase_Class-2"/>
</dbReference>
<keyword evidence="2" id="KW-0456">Lyase</keyword>
<feature type="domain" description="Photolyase/cryptochrome alpha/beta" evidence="1">
    <location>
        <begin position="37"/>
        <end position="170"/>
    </location>
</feature>
<dbReference type="PROSITE" id="PS51645">
    <property type="entry name" value="PHR_CRY_ALPHA_BETA"/>
    <property type="match status" value="1"/>
</dbReference>
<evidence type="ECO:0000259" key="1">
    <source>
        <dbReference type="PROSITE" id="PS51645"/>
    </source>
</evidence>
<dbReference type="InterPro" id="IPR014729">
    <property type="entry name" value="Rossmann-like_a/b/a_fold"/>
</dbReference>
<dbReference type="GO" id="GO:0003904">
    <property type="term" value="F:deoxyribodipyrimidine photo-lyase activity"/>
    <property type="evidence" value="ECO:0007669"/>
    <property type="project" value="TreeGrafter"/>
</dbReference>
<evidence type="ECO:0000313" key="2">
    <source>
        <dbReference type="EMBL" id="QDO16338.1"/>
    </source>
</evidence>
<dbReference type="PANTHER" id="PTHR10211">
    <property type="entry name" value="DEOXYRIBODIPYRIMIDINE PHOTOLYASE"/>
    <property type="match status" value="1"/>
</dbReference>
<dbReference type="Gene3D" id="1.25.40.80">
    <property type="match status" value="1"/>
</dbReference>
<dbReference type="Pfam" id="PF00875">
    <property type="entry name" value="DNA_photolyase"/>
    <property type="match status" value="1"/>
</dbReference>
<sequence>MALTGAAEATEAALTSCLPARLRERVRTAKGGRILRRPVVYWMQSSLRAHENPALDVAAAVAGALEVPMLVLIHVADRYRHATARRQLFLLEGARSAQAELRQRGVEALQVQVDRKGHREPVCSMLARRASLVIAEEPFCVPWLAGVELLCGEAFEAPVWLVDCSSVVPSALVPRSACHRAYAFEQATRGLHEERVPVPWQDVPLGGCPRGVADEVLAPCVAGLPPSVDLESQDLASLVWDMEVDLSVASVSHTTPGGSAAGYSRWRSWIESGGLKAYAKRRNDSLDIHGVSRMSAYLNAGMVSPLRLAREASKASGSGKGKFLQEFLTWRGLSYAHCYHFPMPASGATLAQLPRWAQETLGQHAADPRRTIPRELLAVGRSGDAAWDGMQRYLVQTGELHNNARMGWGKAIARWAASPQDALEALLELNNRFALDGHAPPSYGGLLGCLGLFEGPKGDSAVLGKVSYKPPKSRYAAMPEMARELLATAEGKPSVLSLLSAEPAGACICEAAGSARGDSGDAAADTEPRKRRWQARLRDDAAVCIDLT</sequence>
<dbReference type="Gene3D" id="1.10.579.10">
    <property type="entry name" value="DNA Cyclobutane Dipyrimidine Photolyase, subunit A, domain 3"/>
    <property type="match status" value="1"/>
</dbReference>
<dbReference type="PANTHER" id="PTHR10211:SF0">
    <property type="entry name" value="DEOXYRIBODIPYRIMIDINE PHOTO-LYASE"/>
    <property type="match status" value="1"/>
</dbReference>
<reference evidence="2" key="1">
    <citation type="journal article" date="2019" name="Microorganisms">
        <title>DNA Damage Response Pathways in Dinoflagellates.</title>
        <authorList>
            <person name="Li C."/>
            <person name="Wong J."/>
        </authorList>
    </citation>
    <scope>NUCLEOTIDE SEQUENCE</scope>
</reference>